<dbReference type="EMBL" id="AMGM01000136">
    <property type="protein sequence ID" value="EKB47382.1"/>
    <property type="molecule type" value="Genomic_DNA"/>
</dbReference>
<dbReference type="PATRIC" id="fig|1225176.3.peg.4284"/>
<evidence type="ECO:0000313" key="2">
    <source>
        <dbReference type="Proteomes" id="UP000004478"/>
    </source>
</evidence>
<evidence type="ECO:0008006" key="3">
    <source>
        <dbReference type="Google" id="ProtNLM"/>
    </source>
</evidence>
<keyword evidence="2" id="KW-1185">Reference proteome</keyword>
<comment type="caution">
    <text evidence="1">The sequence shown here is derived from an EMBL/GenBank/DDBJ whole genome shotgun (WGS) entry which is preliminary data.</text>
</comment>
<name>K1L5Q4_CECL9</name>
<gene>
    <name evidence="1" type="ORF">B879_04013</name>
</gene>
<protein>
    <recommendedName>
        <fullName evidence="3">GyrI-like small molecule binding domain-containing protein</fullName>
    </recommendedName>
</protein>
<accession>K1L5Q4</accession>
<reference evidence="1 2" key="1">
    <citation type="journal article" date="2012" name="J. Bacteriol.">
        <title>Draft Genome Sequence of Cecembia lonarensis Strain LW9T, Isolated from Lonar Lake, a Haloalkaline Lake in India.</title>
        <authorList>
            <person name="Shivaji S."/>
            <person name="Ara S."/>
            <person name="Singh A."/>
            <person name="Pinnaka A.K."/>
        </authorList>
    </citation>
    <scope>NUCLEOTIDE SEQUENCE [LARGE SCALE GENOMIC DNA]</scope>
    <source>
        <strain evidence="1 2">LW9</strain>
    </source>
</reference>
<sequence>MFILSAVLYVFYALGGFNEIEISKKNLGQIELAGILYRGTPQNEALGKAFREMETIQKSNEGALLHTIYYVEPTGKLDTMEVFVGVEKKWISENDYLSLNLNASQAIVAEISANRYVMPGPNKVKKKIESFAKSNGLPIPNIFIDQIISPDAVRVIAIKK</sequence>
<proteinExistence type="predicted"/>
<evidence type="ECO:0000313" key="1">
    <source>
        <dbReference type="EMBL" id="EKB47382.1"/>
    </source>
</evidence>
<dbReference type="Proteomes" id="UP000004478">
    <property type="component" value="Unassembled WGS sequence"/>
</dbReference>
<dbReference type="AlphaFoldDB" id="K1L5Q4"/>
<organism evidence="1 2">
    <name type="scientific">Cecembia lonarensis (strain CCUG 58316 / KCTC 22772 / LW9)</name>
    <dbReference type="NCBI Taxonomy" id="1225176"/>
    <lineage>
        <taxon>Bacteria</taxon>
        <taxon>Pseudomonadati</taxon>
        <taxon>Bacteroidota</taxon>
        <taxon>Cytophagia</taxon>
        <taxon>Cytophagales</taxon>
        <taxon>Cyclobacteriaceae</taxon>
        <taxon>Cecembia</taxon>
    </lineage>
</organism>